<reference evidence="2" key="1">
    <citation type="submission" date="2016-10" db="EMBL/GenBank/DDBJ databases">
        <title>Comparative genomics uncovers the prolific and rare metabolic potential of the cyanobacterial genus Moorea.</title>
        <authorList>
            <person name="Leao T."/>
            <person name="Castelao G."/>
            <person name="Korobeynikov A."/>
            <person name="Monroe E.A."/>
            <person name="Podell S."/>
            <person name="Glukhov E."/>
            <person name="Allen E."/>
            <person name="Gerwick W.H."/>
            <person name="Gerwick L."/>
        </authorList>
    </citation>
    <scope>NUCLEOTIDE SEQUENCE [LARGE SCALE GENOMIC DNA]</scope>
    <source>
        <strain evidence="2">PAL-8-15-08-1</strain>
    </source>
</reference>
<sequence length="85" mass="9595">MTADPLELEGTWEEIIDQGEKLAGKRVRVIVLSDQPHTESADKPTSFPPRSTAQSLLKYAGTWEGDDLEECLRLVYENRSEVAFE</sequence>
<evidence type="ECO:0000313" key="1">
    <source>
        <dbReference type="EMBL" id="AOX01936.1"/>
    </source>
</evidence>
<protein>
    <submittedName>
        <fullName evidence="1">Uncharacterized protein</fullName>
    </submittedName>
</protein>
<dbReference type="STRING" id="1458985.BJP34_23125"/>
<dbReference type="AlphaFoldDB" id="A0A1D8TWU8"/>
<dbReference type="RefSeq" id="WP_070394363.1">
    <property type="nucleotide sequence ID" value="NZ_CP017599.1"/>
</dbReference>
<dbReference type="Proteomes" id="UP000177870">
    <property type="component" value="Chromosome"/>
</dbReference>
<proteinExistence type="predicted"/>
<organism evidence="1 2">
    <name type="scientific">Moorena producens PAL-8-15-08-1</name>
    <dbReference type="NCBI Taxonomy" id="1458985"/>
    <lineage>
        <taxon>Bacteria</taxon>
        <taxon>Bacillati</taxon>
        <taxon>Cyanobacteriota</taxon>
        <taxon>Cyanophyceae</taxon>
        <taxon>Coleofasciculales</taxon>
        <taxon>Coleofasciculaceae</taxon>
        <taxon>Moorena</taxon>
    </lineage>
</organism>
<gene>
    <name evidence="1" type="ORF">BJP34_23125</name>
</gene>
<dbReference type="EMBL" id="CP017599">
    <property type="protein sequence ID" value="AOX01936.1"/>
    <property type="molecule type" value="Genomic_DNA"/>
</dbReference>
<name>A0A1D8TWU8_9CYAN</name>
<dbReference type="OrthoDB" id="532875at2"/>
<accession>A0A1D8TWU8</accession>
<evidence type="ECO:0000313" key="2">
    <source>
        <dbReference type="Proteomes" id="UP000177870"/>
    </source>
</evidence>
<dbReference type="KEGG" id="mpro:BJP34_23125"/>